<dbReference type="Pfam" id="PF06537">
    <property type="entry name" value="DHOR"/>
    <property type="match status" value="1"/>
</dbReference>
<sequence length="63" mass="6749">MENAAALGLGLIEGDGQSRFLHDGRAHNIESAILWHGGEGASSKENFIALTDKVLLISFLRSI</sequence>
<organism evidence="1 2">
    <name type="scientific">Photobacterium proteolyticum</name>
    <dbReference type="NCBI Taxonomy" id="1903952"/>
    <lineage>
        <taxon>Bacteria</taxon>
        <taxon>Pseudomonadati</taxon>
        <taxon>Pseudomonadota</taxon>
        <taxon>Gammaproteobacteria</taxon>
        <taxon>Vibrionales</taxon>
        <taxon>Vibrionaceae</taxon>
        <taxon>Photobacterium</taxon>
    </lineage>
</organism>
<evidence type="ECO:0000313" key="1">
    <source>
        <dbReference type="EMBL" id="OLQ78272.1"/>
    </source>
</evidence>
<gene>
    <name evidence="1" type="ORF">BIT28_10210</name>
</gene>
<dbReference type="RefSeq" id="WP_083651771.1">
    <property type="nucleotide sequence ID" value="NZ_MJIL01000058.1"/>
</dbReference>
<evidence type="ECO:0000313" key="2">
    <source>
        <dbReference type="Proteomes" id="UP000186905"/>
    </source>
</evidence>
<keyword evidence="2" id="KW-1185">Reference proteome</keyword>
<dbReference type="InterPro" id="IPR010538">
    <property type="entry name" value="DHOR"/>
</dbReference>
<dbReference type="Proteomes" id="UP000186905">
    <property type="component" value="Unassembled WGS sequence"/>
</dbReference>
<comment type="caution">
    <text evidence="1">The sequence shown here is derived from an EMBL/GenBank/DDBJ whole genome shotgun (WGS) entry which is preliminary data.</text>
</comment>
<dbReference type="OrthoDB" id="9805202at2"/>
<dbReference type="AlphaFoldDB" id="A0A1Q9GT35"/>
<dbReference type="EMBL" id="MJIL01000058">
    <property type="protein sequence ID" value="OLQ78272.1"/>
    <property type="molecule type" value="Genomic_DNA"/>
</dbReference>
<proteinExistence type="predicted"/>
<name>A0A1Q9GT35_9GAMM</name>
<dbReference type="STRING" id="1903952.BIT28_10210"/>
<reference evidence="1 2" key="1">
    <citation type="submission" date="2016-09" db="EMBL/GenBank/DDBJ databases">
        <title>Photobacterium proteolyticum sp. nov. a protease producing bacterium isolated from ocean sediments of Laizhou Bay.</title>
        <authorList>
            <person name="Li Y."/>
        </authorList>
    </citation>
    <scope>NUCLEOTIDE SEQUENCE [LARGE SCALE GENOMIC DNA]</scope>
    <source>
        <strain evidence="1 2">13-12</strain>
    </source>
</reference>
<accession>A0A1Q9GT35</accession>
<protein>
    <submittedName>
        <fullName evidence="1">Uncharacterized protein</fullName>
    </submittedName>
</protein>